<evidence type="ECO:0000256" key="3">
    <source>
        <dbReference type="ARBA" id="ARBA00022833"/>
    </source>
</evidence>
<dbReference type="Gene3D" id="3.30.479.10">
    <property type="entry name" value="6-pyruvoyl tetrahydropterin synthase/QueD"/>
    <property type="match status" value="1"/>
</dbReference>
<proteinExistence type="predicted"/>
<dbReference type="SUPFAM" id="SSF55620">
    <property type="entry name" value="Tetrahydrobiopterin biosynthesis enzymes-like"/>
    <property type="match status" value="1"/>
</dbReference>
<reference evidence="5 6" key="1">
    <citation type="submission" date="2022-06" db="EMBL/GenBank/DDBJ databases">
        <title>Haloarcula sp. a new haloarchaeum isolate from saline soil.</title>
        <authorList>
            <person name="Strakova D."/>
            <person name="Galisteo C."/>
            <person name="Sanchez-Porro C."/>
            <person name="Ventosa A."/>
        </authorList>
    </citation>
    <scope>NUCLEOTIDE SEQUENCE [LARGE SCALE GENOMIC DNA]</scope>
    <source>
        <strain evidence="5 6">S1AR25-5A</strain>
    </source>
</reference>
<keyword evidence="2" id="KW-0479">Metal-binding</keyword>
<dbReference type="GO" id="GO:0046872">
    <property type="term" value="F:metal ion binding"/>
    <property type="evidence" value="ECO:0007669"/>
    <property type="project" value="UniProtKB-KW"/>
</dbReference>
<dbReference type="InterPro" id="IPR007115">
    <property type="entry name" value="6-PTP_synth/QueD"/>
</dbReference>
<keyword evidence="3" id="KW-0862">Zinc</keyword>
<dbReference type="AlphaFoldDB" id="A0AAE4JIA7"/>
<evidence type="ECO:0000256" key="2">
    <source>
        <dbReference type="ARBA" id="ARBA00022723"/>
    </source>
</evidence>
<dbReference type="PANTHER" id="PTHR12589">
    <property type="entry name" value="PYRUVOYL TETRAHYDROBIOPTERIN SYNTHASE"/>
    <property type="match status" value="1"/>
</dbReference>
<sequence length="125" mass="14140">MYSTTVLTDFVAQHYLTVPNAGPEGKPHSHHYEVELCFRGPALNEFDYLVDIDDAEAALSDLEDRYRDTMLNDCPEFEGDNPSVERFAKVIFERVTERVTDDTVTELAVTVWEDDEAAASYDATV</sequence>
<comment type="cofactor">
    <cofactor evidence="1">
        <name>Zn(2+)</name>
        <dbReference type="ChEBI" id="CHEBI:29105"/>
    </cofactor>
</comment>
<dbReference type="GO" id="GO:0016829">
    <property type="term" value="F:lyase activity"/>
    <property type="evidence" value="ECO:0007669"/>
    <property type="project" value="UniProtKB-KW"/>
</dbReference>
<dbReference type="Pfam" id="PF01242">
    <property type="entry name" value="PTPS"/>
    <property type="match status" value="1"/>
</dbReference>
<gene>
    <name evidence="5" type="ORF">NDI54_13385</name>
</gene>
<evidence type="ECO:0000313" key="5">
    <source>
        <dbReference type="EMBL" id="MDS0222335.1"/>
    </source>
</evidence>
<accession>A0AAE4JIA7</accession>
<dbReference type="Proteomes" id="UP001253439">
    <property type="component" value="Unassembled WGS sequence"/>
</dbReference>
<dbReference type="RefSeq" id="WP_310896952.1">
    <property type="nucleotide sequence ID" value="NZ_JAMQOM010000005.1"/>
</dbReference>
<evidence type="ECO:0000313" key="6">
    <source>
        <dbReference type="Proteomes" id="UP001253439"/>
    </source>
</evidence>
<organism evidence="5 6">
    <name type="scientific">Haloarcula terrestris</name>
    <dbReference type="NCBI Taxonomy" id="2950533"/>
    <lineage>
        <taxon>Archaea</taxon>
        <taxon>Methanobacteriati</taxon>
        <taxon>Methanobacteriota</taxon>
        <taxon>Stenosarchaea group</taxon>
        <taxon>Halobacteria</taxon>
        <taxon>Halobacteriales</taxon>
        <taxon>Haloarculaceae</taxon>
        <taxon>Haloarcula</taxon>
    </lineage>
</organism>
<evidence type="ECO:0000256" key="1">
    <source>
        <dbReference type="ARBA" id="ARBA00001947"/>
    </source>
</evidence>
<comment type="caution">
    <text evidence="5">The sequence shown here is derived from an EMBL/GenBank/DDBJ whole genome shotgun (WGS) entry which is preliminary data.</text>
</comment>
<dbReference type="EMBL" id="JAMQOM010000005">
    <property type="protein sequence ID" value="MDS0222335.1"/>
    <property type="molecule type" value="Genomic_DNA"/>
</dbReference>
<keyword evidence="6" id="KW-1185">Reference proteome</keyword>
<keyword evidence="4" id="KW-0456">Lyase</keyword>
<dbReference type="PANTHER" id="PTHR12589:SF7">
    <property type="entry name" value="6-PYRUVOYL TETRAHYDROBIOPTERIN SYNTHASE"/>
    <property type="match status" value="1"/>
</dbReference>
<protein>
    <submittedName>
        <fullName evidence="5">6-carboxytetrahydropterin synthase</fullName>
    </submittedName>
</protein>
<name>A0AAE4JIA7_9EURY</name>
<evidence type="ECO:0000256" key="4">
    <source>
        <dbReference type="ARBA" id="ARBA00023239"/>
    </source>
</evidence>
<dbReference type="InterPro" id="IPR038418">
    <property type="entry name" value="6-PTP_synth/QueD_sf"/>
</dbReference>